<evidence type="ECO:0000313" key="1">
    <source>
        <dbReference type="EMBL" id="EDS18647.1"/>
    </source>
</evidence>
<dbReference type="NCBIfam" id="TIGR00099">
    <property type="entry name" value="Cof-subfamily"/>
    <property type="match status" value="1"/>
</dbReference>
<dbReference type="AlphaFoldDB" id="B0N4P5"/>
<reference evidence="1" key="2">
    <citation type="submission" date="2014-06" db="EMBL/GenBank/DDBJ databases">
        <title>Draft genome sequence of Clostridium ramosum(DSM 1402).</title>
        <authorList>
            <person name="Sudarsanam P."/>
            <person name="Ley R."/>
            <person name="Guruge J."/>
            <person name="Turnbaugh P.J."/>
            <person name="Mahowald M."/>
            <person name="Liep D."/>
            <person name="Gordon J."/>
        </authorList>
    </citation>
    <scope>NUCLEOTIDE SEQUENCE</scope>
    <source>
        <strain evidence="1">DSM 1402</strain>
    </source>
</reference>
<dbReference type="GO" id="GO:0000287">
    <property type="term" value="F:magnesium ion binding"/>
    <property type="evidence" value="ECO:0007669"/>
    <property type="project" value="TreeGrafter"/>
</dbReference>
<organism evidence="1 2">
    <name type="scientific">Thomasclavelia ramosa DSM 1402</name>
    <dbReference type="NCBI Taxonomy" id="445974"/>
    <lineage>
        <taxon>Bacteria</taxon>
        <taxon>Bacillati</taxon>
        <taxon>Bacillota</taxon>
        <taxon>Erysipelotrichia</taxon>
        <taxon>Erysipelotrichales</taxon>
        <taxon>Coprobacillaceae</taxon>
        <taxon>Thomasclavelia</taxon>
    </lineage>
</organism>
<dbReference type="HOGENOM" id="CLU_044146_7_0_9"/>
<dbReference type="PANTHER" id="PTHR10000:SF25">
    <property type="entry name" value="PHOSPHATASE YKRA-RELATED"/>
    <property type="match status" value="1"/>
</dbReference>
<dbReference type="PROSITE" id="PS01229">
    <property type="entry name" value="COF_2"/>
    <property type="match status" value="1"/>
</dbReference>
<dbReference type="Gene3D" id="3.30.1240.10">
    <property type="match status" value="1"/>
</dbReference>
<name>B0N4P5_9FIRM</name>
<dbReference type="InterPro" id="IPR023214">
    <property type="entry name" value="HAD_sf"/>
</dbReference>
<comment type="caution">
    <text evidence="1">The sequence shown here is derived from an EMBL/GenBank/DDBJ whole genome shotgun (WGS) entry which is preliminary data.</text>
</comment>
<dbReference type="InterPro" id="IPR036412">
    <property type="entry name" value="HAD-like_sf"/>
</dbReference>
<dbReference type="SUPFAM" id="SSF56784">
    <property type="entry name" value="HAD-like"/>
    <property type="match status" value="1"/>
</dbReference>
<gene>
    <name evidence="1" type="ORF">CLORAM_01596</name>
</gene>
<keyword evidence="2" id="KW-1185">Reference proteome</keyword>
<reference evidence="1" key="1">
    <citation type="submission" date="2007-11" db="EMBL/GenBank/DDBJ databases">
        <authorList>
            <person name="Fulton L."/>
            <person name="Clifton S."/>
            <person name="Fulton B."/>
            <person name="Xu J."/>
            <person name="Minx P."/>
            <person name="Pepin K.H."/>
            <person name="Johnson M."/>
            <person name="Thiruvilangam P."/>
            <person name="Bhonagiri V."/>
            <person name="Nash W.E."/>
            <person name="Mardis E.R."/>
            <person name="Wilson R.K."/>
        </authorList>
    </citation>
    <scope>NUCLEOTIDE SEQUENCE [LARGE SCALE GENOMIC DNA]</scope>
    <source>
        <strain evidence="1">DSM 1402</strain>
    </source>
</reference>
<protein>
    <submittedName>
        <fullName evidence="1">Cof-like hydrolase</fullName>
    </submittedName>
</protein>
<dbReference type="eggNOG" id="COG0561">
    <property type="taxonomic scope" value="Bacteria"/>
</dbReference>
<evidence type="ECO:0000313" key="2">
    <source>
        <dbReference type="Proteomes" id="UP000005798"/>
    </source>
</evidence>
<dbReference type="Pfam" id="PF08282">
    <property type="entry name" value="Hydrolase_3"/>
    <property type="match status" value="1"/>
</dbReference>
<sequence length="267" mass="29911">MLKYTHEKGELMKPMIFFDVDGTLMDNHDYQVTPSTKKALQKLQENGYKIGIATGRAVNSLKRTGVVDIANWDGFVCNNGQTVLNKNFQIVEELVISPEIVHRCIKIAKDNNIPLALKMEHRIITQEPDENVYTARKFFNSIIPPVGIYQNQKVEAMIAYGPNGYDYAPFKQLEGLHILPGVSTYCDITHADATKATGIQVILKQYNLDKYICFGDSLNDVEMFNHAAISICMGQGDAYLKNIATFVTDSIDDDGIYNACINLGLFK</sequence>
<dbReference type="GO" id="GO:0016791">
    <property type="term" value="F:phosphatase activity"/>
    <property type="evidence" value="ECO:0007669"/>
    <property type="project" value="TreeGrafter"/>
</dbReference>
<proteinExistence type="predicted"/>
<dbReference type="Proteomes" id="UP000005798">
    <property type="component" value="Unassembled WGS sequence"/>
</dbReference>
<dbReference type="NCBIfam" id="TIGR01484">
    <property type="entry name" value="HAD-SF-IIB"/>
    <property type="match status" value="1"/>
</dbReference>
<accession>B0N4P5</accession>
<dbReference type="InterPro" id="IPR000150">
    <property type="entry name" value="Cof"/>
</dbReference>
<dbReference type="SFLD" id="SFLDG01140">
    <property type="entry name" value="C2.B:_Phosphomannomutase_and_P"/>
    <property type="match status" value="1"/>
</dbReference>
<dbReference type="EMBL" id="ABFX02000005">
    <property type="protein sequence ID" value="EDS18647.1"/>
    <property type="molecule type" value="Genomic_DNA"/>
</dbReference>
<dbReference type="Gene3D" id="3.40.50.1000">
    <property type="entry name" value="HAD superfamily/HAD-like"/>
    <property type="match status" value="1"/>
</dbReference>
<dbReference type="PANTHER" id="PTHR10000">
    <property type="entry name" value="PHOSPHOSERINE PHOSPHATASE"/>
    <property type="match status" value="1"/>
</dbReference>
<dbReference type="InterPro" id="IPR006379">
    <property type="entry name" value="HAD-SF_hydro_IIB"/>
</dbReference>
<dbReference type="GO" id="GO:0005829">
    <property type="term" value="C:cytosol"/>
    <property type="evidence" value="ECO:0007669"/>
    <property type="project" value="TreeGrafter"/>
</dbReference>
<dbReference type="SFLD" id="SFLDS00003">
    <property type="entry name" value="Haloacid_Dehalogenase"/>
    <property type="match status" value="1"/>
</dbReference>